<dbReference type="InterPro" id="IPR020843">
    <property type="entry name" value="ER"/>
</dbReference>
<dbReference type="EMBL" id="BAABCE010000001">
    <property type="protein sequence ID" value="GAA3525278.1"/>
    <property type="molecule type" value="Genomic_DNA"/>
</dbReference>
<accession>A0ABP6V1X4</accession>
<protein>
    <submittedName>
        <fullName evidence="2">NADP-dependent oxidoreductase</fullName>
    </submittedName>
</protein>
<dbReference type="InterPro" id="IPR013154">
    <property type="entry name" value="ADH-like_N"/>
</dbReference>
<dbReference type="RefSeq" id="WP_346179964.1">
    <property type="nucleotide sequence ID" value="NZ_BAABCE010000001.1"/>
</dbReference>
<evidence type="ECO:0000259" key="1">
    <source>
        <dbReference type="SMART" id="SM00829"/>
    </source>
</evidence>
<dbReference type="SMART" id="SM00829">
    <property type="entry name" value="PKS_ER"/>
    <property type="match status" value="1"/>
</dbReference>
<dbReference type="CDD" id="cd05289">
    <property type="entry name" value="MDR_like_2"/>
    <property type="match status" value="1"/>
</dbReference>
<dbReference type="PANTHER" id="PTHR43482:SF1">
    <property type="entry name" value="PROTEIN AST1-RELATED"/>
    <property type="match status" value="1"/>
</dbReference>
<gene>
    <name evidence="2" type="ORF">GCM10022295_04130</name>
</gene>
<evidence type="ECO:0000313" key="2">
    <source>
        <dbReference type="EMBL" id="GAA3525278.1"/>
    </source>
</evidence>
<evidence type="ECO:0000313" key="3">
    <source>
        <dbReference type="Proteomes" id="UP001500707"/>
    </source>
</evidence>
<dbReference type="InterPro" id="IPR052585">
    <property type="entry name" value="Lipid_raft_assoc_Zn_ADH"/>
</dbReference>
<reference evidence="3" key="1">
    <citation type="journal article" date="2019" name="Int. J. Syst. Evol. Microbiol.">
        <title>The Global Catalogue of Microorganisms (GCM) 10K type strain sequencing project: providing services to taxonomists for standard genome sequencing and annotation.</title>
        <authorList>
            <consortium name="The Broad Institute Genomics Platform"/>
            <consortium name="The Broad Institute Genome Sequencing Center for Infectious Disease"/>
            <person name="Wu L."/>
            <person name="Ma J."/>
        </authorList>
    </citation>
    <scope>NUCLEOTIDE SEQUENCE [LARGE SCALE GENOMIC DNA]</scope>
    <source>
        <strain evidence="3">JCM 17656</strain>
    </source>
</reference>
<dbReference type="Pfam" id="PF13602">
    <property type="entry name" value="ADH_zinc_N_2"/>
    <property type="match status" value="1"/>
</dbReference>
<proteinExistence type="predicted"/>
<sequence>MKAVIIDRYGPPEVLAVADLDEPRPGPGEILVRVAAAAVNPVDLAVRRGDIPSPVLPAVVGWDVSGTVVETGPGATRFRAGDRVIAARSPLGTGAGVSAEYVVLDETLAAEAPGNVPLEEAAALPLTALTAEQALDRLGPDFQGRLLVSGAAGAVGGHLVQLAALRGLRPTGLARPSDVPTVTELGAVEVFSDMAPPPAGSFDAVIDAAGRPATIAALRDGGRFISLTPFAVPEIERSVDVEIYGVRTDGTMLDALARHVEAGKLTLRVAHVLSFEDAPRAHALLEAGGTRGKILLTPTVT</sequence>
<dbReference type="Proteomes" id="UP001500707">
    <property type="component" value="Unassembled WGS sequence"/>
</dbReference>
<dbReference type="PANTHER" id="PTHR43482">
    <property type="entry name" value="PROTEIN AST1-RELATED"/>
    <property type="match status" value="1"/>
</dbReference>
<organism evidence="2 3">
    <name type="scientific">Streptomyces osmaniensis</name>
    <dbReference type="NCBI Taxonomy" id="593134"/>
    <lineage>
        <taxon>Bacteria</taxon>
        <taxon>Bacillati</taxon>
        <taxon>Actinomycetota</taxon>
        <taxon>Actinomycetes</taxon>
        <taxon>Kitasatosporales</taxon>
        <taxon>Streptomycetaceae</taxon>
        <taxon>Streptomyces</taxon>
    </lineage>
</organism>
<keyword evidence="3" id="KW-1185">Reference proteome</keyword>
<feature type="domain" description="Enoyl reductase (ER)" evidence="1">
    <location>
        <begin position="10"/>
        <end position="296"/>
    </location>
</feature>
<comment type="caution">
    <text evidence="2">The sequence shown here is derived from an EMBL/GenBank/DDBJ whole genome shotgun (WGS) entry which is preliminary data.</text>
</comment>
<dbReference type="Pfam" id="PF08240">
    <property type="entry name" value="ADH_N"/>
    <property type="match status" value="1"/>
</dbReference>
<name>A0ABP6V1X4_9ACTN</name>